<dbReference type="PROSITE" id="PS51257">
    <property type="entry name" value="PROKAR_LIPOPROTEIN"/>
    <property type="match status" value="1"/>
</dbReference>
<dbReference type="InterPro" id="IPR038352">
    <property type="entry name" value="Imelysin_sf"/>
</dbReference>
<accession>A0A9X2RED7</accession>
<dbReference type="InterPro" id="IPR036909">
    <property type="entry name" value="Cyt_c-like_dom_sf"/>
</dbReference>
<evidence type="ECO:0000256" key="3">
    <source>
        <dbReference type="ARBA" id="ARBA00022723"/>
    </source>
</evidence>
<keyword evidence="5" id="KW-0560">Oxidoreductase</keyword>
<keyword evidence="6 7" id="KW-0408">Iron</keyword>
<evidence type="ECO:0000256" key="5">
    <source>
        <dbReference type="ARBA" id="ARBA00023002"/>
    </source>
</evidence>
<proteinExistence type="predicted"/>
<dbReference type="GO" id="GO:0030313">
    <property type="term" value="C:cell envelope"/>
    <property type="evidence" value="ECO:0007669"/>
    <property type="project" value="UniProtKB-SubCell"/>
</dbReference>
<dbReference type="InterPro" id="IPR051395">
    <property type="entry name" value="Cytochrome_c_Peroxidase/MauG"/>
</dbReference>
<comment type="subcellular location">
    <subcellularLocation>
        <location evidence="1">Cell envelope</location>
    </subcellularLocation>
</comment>
<evidence type="ECO:0000313" key="9">
    <source>
        <dbReference type="EMBL" id="MCP9201281.1"/>
    </source>
</evidence>
<feature type="domain" description="Cytochrome c" evidence="8">
    <location>
        <begin position="449"/>
        <end position="590"/>
    </location>
</feature>
<dbReference type="SUPFAM" id="SSF46626">
    <property type="entry name" value="Cytochrome c"/>
    <property type="match status" value="2"/>
</dbReference>
<evidence type="ECO:0000256" key="4">
    <source>
        <dbReference type="ARBA" id="ARBA00022729"/>
    </source>
</evidence>
<dbReference type="EMBL" id="JANCNS010000003">
    <property type="protein sequence ID" value="MCP9201281.1"/>
    <property type="molecule type" value="Genomic_DNA"/>
</dbReference>
<sequence length="600" mass="69296">MFKKQTIKAWVFPCLFLFLISCKESQDTEYAELPPVKKLENYYLDQIKRSVIYLDSLQAENEIERKKHFYIQSRNSFKQAEAILAFAEKKTYKALNAPNILKVEEEDETNIKSFEPFGYQVIEENLFAESIDPEALQKAISSTRNRMNFIQQNTEFNFQNYHILWLIRDEIIRISTLGITGFDSPVLERSLQEAGIVYTSIGHILEIFKSEFKRPDLYESWKTEIERSIQSLDTNFNDFDRYSFIKDHTHMQLELWKRTREDWNADFPVGLPIGIDAESLFERQTFNLDYFTAYNRNNQFTEAKAELGKRLFEDSSLSNTKTMSCATCHQADKAFTDGLTKFEGQIRNTPTLGYAALQKAFFYDNRSRGLEKQIVAVINAENEFHSDLEKFSETVASDSTYVKEFDKLYKRGATHGNIRNAIASYIRDLMPFNSKFDNNINGIENSLSSQEIKGFNLFMGKAKCATCHFAPVFNGTIPPEFLDTEMELLGVPKDTSANSSIDPDLGRYTLMKTESRKFFFKTPTLRNIALTAPYMHNGVYTNLEQVMEFYNNGGGAGLGIIEEYQTLPPDSLDLNEEEMEAIIAFMESLTDKRFQNEKPL</sequence>
<evidence type="ECO:0000256" key="6">
    <source>
        <dbReference type="ARBA" id="ARBA00023004"/>
    </source>
</evidence>
<dbReference type="PANTHER" id="PTHR30600">
    <property type="entry name" value="CYTOCHROME C PEROXIDASE-RELATED"/>
    <property type="match status" value="1"/>
</dbReference>
<dbReference type="PROSITE" id="PS51007">
    <property type="entry name" value="CYTC"/>
    <property type="match status" value="2"/>
</dbReference>
<protein>
    <submittedName>
        <fullName evidence="9">Methylamine utilization protein</fullName>
    </submittedName>
</protein>
<dbReference type="InterPro" id="IPR009056">
    <property type="entry name" value="Cyt_c-like_dom"/>
</dbReference>
<dbReference type="PANTHER" id="PTHR30600:SF10">
    <property type="entry name" value="BLL6722 PROTEIN"/>
    <property type="match status" value="1"/>
</dbReference>
<dbReference type="InterPro" id="IPR004852">
    <property type="entry name" value="Di-haem_cyt_c_peroxidsae"/>
</dbReference>
<gene>
    <name evidence="9" type="ORF">MKO06_15330</name>
</gene>
<reference evidence="9" key="1">
    <citation type="submission" date="2022-07" db="EMBL/GenBank/DDBJ databases">
        <title>Gramela sediminis sp. nov., isolated from deep-sea sediment of the Indian Ocean.</title>
        <authorList>
            <person name="Shi H."/>
        </authorList>
    </citation>
    <scope>NUCLEOTIDE SEQUENCE</scope>
    <source>
        <strain evidence="9">GC03-9</strain>
    </source>
</reference>
<dbReference type="Pfam" id="PF03150">
    <property type="entry name" value="CCP_MauG"/>
    <property type="match status" value="1"/>
</dbReference>
<keyword evidence="3 7" id="KW-0479">Metal-binding</keyword>
<evidence type="ECO:0000313" key="10">
    <source>
        <dbReference type="Proteomes" id="UP001155280"/>
    </source>
</evidence>
<dbReference type="Gene3D" id="1.20.1420.20">
    <property type="entry name" value="M75 peptidase, HXXE motif"/>
    <property type="match status" value="1"/>
</dbReference>
<dbReference type="GO" id="GO:0004130">
    <property type="term" value="F:cytochrome-c peroxidase activity"/>
    <property type="evidence" value="ECO:0007669"/>
    <property type="project" value="TreeGrafter"/>
</dbReference>
<feature type="domain" description="Cytochrome c" evidence="8">
    <location>
        <begin position="303"/>
        <end position="430"/>
    </location>
</feature>
<dbReference type="Proteomes" id="UP001155280">
    <property type="component" value="Unassembled WGS sequence"/>
</dbReference>
<dbReference type="GO" id="GO:0020037">
    <property type="term" value="F:heme binding"/>
    <property type="evidence" value="ECO:0007669"/>
    <property type="project" value="InterPro"/>
</dbReference>
<evidence type="ECO:0000259" key="8">
    <source>
        <dbReference type="PROSITE" id="PS51007"/>
    </source>
</evidence>
<dbReference type="Gene3D" id="1.10.760.10">
    <property type="entry name" value="Cytochrome c-like domain"/>
    <property type="match status" value="2"/>
</dbReference>
<comment type="caution">
    <text evidence="9">The sequence shown here is derived from an EMBL/GenBank/DDBJ whole genome shotgun (WGS) entry which is preliminary data.</text>
</comment>
<dbReference type="AlphaFoldDB" id="A0A9X2RED7"/>
<dbReference type="GO" id="GO:0046872">
    <property type="term" value="F:metal ion binding"/>
    <property type="evidence" value="ECO:0007669"/>
    <property type="project" value="UniProtKB-KW"/>
</dbReference>
<keyword evidence="4" id="KW-0732">Signal</keyword>
<organism evidence="9 10">
    <name type="scientific">Christiangramia oceanisediminis</name>
    <dbReference type="NCBI Taxonomy" id="2920386"/>
    <lineage>
        <taxon>Bacteria</taxon>
        <taxon>Pseudomonadati</taxon>
        <taxon>Bacteroidota</taxon>
        <taxon>Flavobacteriia</taxon>
        <taxon>Flavobacteriales</taxon>
        <taxon>Flavobacteriaceae</taxon>
        <taxon>Christiangramia</taxon>
    </lineage>
</organism>
<keyword evidence="10" id="KW-1185">Reference proteome</keyword>
<keyword evidence="2 7" id="KW-0349">Heme</keyword>
<name>A0A9X2RED7_9FLAO</name>
<dbReference type="RefSeq" id="WP_241552148.1">
    <property type="nucleotide sequence ID" value="NZ_JANCNS010000003.1"/>
</dbReference>
<evidence type="ECO:0000256" key="2">
    <source>
        <dbReference type="ARBA" id="ARBA00022617"/>
    </source>
</evidence>
<evidence type="ECO:0000256" key="1">
    <source>
        <dbReference type="ARBA" id="ARBA00004196"/>
    </source>
</evidence>
<dbReference type="GO" id="GO:0009055">
    <property type="term" value="F:electron transfer activity"/>
    <property type="evidence" value="ECO:0007669"/>
    <property type="project" value="InterPro"/>
</dbReference>
<evidence type="ECO:0000256" key="7">
    <source>
        <dbReference type="PROSITE-ProRule" id="PRU00433"/>
    </source>
</evidence>